<dbReference type="Pfam" id="PF00881">
    <property type="entry name" value="Nitroreductase"/>
    <property type="match status" value="1"/>
</dbReference>
<dbReference type="InterPro" id="IPR029479">
    <property type="entry name" value="Nitroreductase"/>
</dbReference>
<feature type="domain" description="Nitroreductase" evidence="1">
    <location>
        <begin position="56"/>
        <end position="243"/>
    </location>
</feature>
<comment type="caution">
    <text evidence="2">The sequence shown here is derived from an EMBL/GenBank/DDBJ whole genome shotgun (WGS) entry which is preliminary data.</text>
</comment>
<evidence type="ECO:0000313" key="2">
    <source>
        <dbReference type="EMBL" id="KLL10358.1"/>
    </source>
</evidence>
<reference evidence="2 3" key="1">
    <citation type="submission" date="2014-12" db="EMBL/GenBank/DDBJ databases">
        <title>Frankia sp. BMG5.1 draft genome.</title>
        <authorList>
            <person name="Gtari M."/>
            <person name="Ghodhbane-Gtari F."/>
            <person name="Nouioui I."/>
            <person name="Ktari A."/>
            <person name="Hezbri K."/>
            <person name="Mimouni W."/>
            <person name="Sbissi I."/>
            <person name="Ayari A."/>
            <person name="Yamanaka T."/>
            <person name="Normand P."/>
            <person name="Tisa L.S."/>
            <person name="Boudabous A."/>
        </authorList>
    </citation>
    <scope>NUCLEOTIDE SEQUENCE [LARGE SCALE GENOMIC DNA]</scope>
    <source>
        <strain evidence="2 3">BMG5.1</strain>
    </source>
</reference>
<gene>
    <name evidence="2" type="ORF">FrCorBMG51_18295</name>
</gene>
<keyword evidence="3" id="KW-1185">Reference proteome</keyword>
<dbReference type="InterPro" id="IPR052544">
    <property type="entry name" value="Bacteriocin_Proc_Enz"/>
</dbReference>
<protein>
    <submittedName>
        <fullName evidence="2">Nitroreductase</fullName>
    </submittedName>
</protein>
<dbReference type="EMBL" id="JWIO01000034">
    <property type="protein sequence ID" value="KLL10358.1"/>
    <property type="molecule type" value="Genomic_DNA"/>
</dbReference>
<accession>A0ABR5F0W5</accession>
<dbReference type="PANTHER" id="PTHR43745">
    <property type="entry name" value="NITROREDUCTASE MJ1384-RELATED"/>
    <property type="match status" value="1"/>
</dbReference>
<organism evidence="2 3">
    <name type="scientific">Protofrankia coriariae</name>
    <dbReference type="NCBI Taxonomy" id="1562887"/>
    <lineage>
        <taxon>Bacteria</taxon>
        <taxon>Bacillati</taxon>
        <taxon>Actinomycetota</taxon>
        <taxon>Actinomycetes</taxon>
        <taxon>Frankiales</taxon>
        <taxon>Frankiaceae</taxon>
        <taxon>Protofrankia</taxon>
    </lineage>
</organism>
<dbReference type="InterPro" id="IPR020051">
    <property type="entry name" value="SagB-type_dehydrogenase"/>
</dbReference>
<proteinExistence type="predicted"/>
<dbReference type="CDD" id="cd02142">
    <property type="entry name" value="McbC_SagB-like_oxidoreductase"/>
    <property type="match status" value="1"/>
</dbReference>
<dbReference type="PANTHER" id="PTHR43745:SF2">
    <property type="entry name" value="NITROREDUCTASE MJ1384-RELATED"/>
    <property type="match status" value="1"/>
</dbReference>
<dbReference type="RefSeq" id="WP_047224273.1">
    <property type="nucleotide sequence ID" value="NZ_JWIO01000034.1"/>
</dbReference>
<dbReference type="Gene3D" id="3.40.109.10">
    <property type="entry name" value="NADH Oxidase"/>
    <property type="match status" value="1"/>
</dbReference>
<name>A0ABR5F0W5_9ACTN</name>
<evidence type="ECO:0000313" key="3">
    <source>
        <dbReference type="Proteomes" id="UP000035425"/>
    </source>
</evidence>
<dbReference type="InterPro" id="IPR000415">
    <property type="entry name" value="Nitroreductase-like"/>
</dbReference>
<dbReference type="NCBIfam" id="TIGR03605">
    <property type="entry name" value="antibiot_sagB"/>
    <property type="match status" value="1"/>
</dbReference>
<sequence>MSDTADAISRIQRIQDLLNGPPNREAVLDGLSAGTGRIALPRARPDIPVGLGQILAARKSRYRFHADPPDARELSSLLRWALGPQRTVRLPTGAEHRMRMAPSAGGLPSLAVYVAVRPGGDLPGGVFRHEADDDPDVQHLETLWSGDPTAALRSVLAQPDFAERAPITLLLVARLDTTLVKYPIRHYRTLHVDSGIAVQNLYLVATALDLAGCAVTGFDDHLITQLLRLPDTMFPTALFPLGRRPA</sequence>
<dbReference type="SUPFAM" id="SSF55469">
    <property type="entry name" value="FMN-dependent nitroreductase-like"/>
    <property type="match status" value="1"/>
</dbReference>
<dbReference type="Proteomes" id="UP000035425">
    <property type="component" value="Unassembled WGS sequence"/>
</dbReference>
<evidence type="ECO:0000259" key="1">
    <source>
        <dbReference type="Pfam" id="PF00881"/>
    </source>
</evidence>